<gene>
    <name evidence="1" type="ORF">D0C36_10685</name>
</gene>
<comment type="caution">
    <text evidence="1">The sequence shown here is derived from an EMBL/GenBank/DDBJ whole genome shotgun (WGS) entry which is preliminary data.</text>
</comment>
<organism evidence="1 2">
    <name type="scientific">Mucilaginibacter conchicola</name>
    <dbReference type="NCBI Taxonomy" id="2303333"/>
    <lineage>
        <taxon>Bacteria</taxon>
        <taxon>Pseudomonadati</taxon>
        <taxon>Bacteroidota</taxon>
        <taxon>Sphingobacteriia</taxon>
        <taxon>Sphingobacteriales</taxon>
        <taxon>Sphingobacteriaceae</taxon>
        <taxon>Mucilaginibacter</taxon>
    </lineage>
</organism>
<evidence type="ECO:0000313" key="2">
    <source>
        <dbReference type="Proteomes" id="UP000264217"/>
    </source>
</evidence>
<dbReference type="AlphaFoldDB" id="A0A372NTH9"/>
<accession>A0A372NTH9</accession>
<evidence type="ECO:0000313" key="1">
    <source>
        <dbReference type="EMBL" id="RFZ91907.1"/>
    </source>
</evidence>
<protein>
    <submittedName>
        <fullName evidence="1">Uncharacterized protein</fullName>
    </submittedName>
</protein>
<sequence length="110" mass="12798">MTEQSILFDEVKTIIQILAIVKDKIDDQSEMIYSTWDTPQEAIEEIDDCIKKMLDGDFSILLTLEMFFMVTGPFQELSMQNGWSKEYLKIARQFDAVVLKLKNKIAKLKN</sequence>
<proteinExistence type="predicted"/>
<keyword evidence="2" id="KW-1185">Reference proteome</keyword>
<name>A0A372NTH9_9SPHI</name>
<dbReference type="Proteomes" id="UP000264217">
    <property type="component" value="Unassembled WGS sequence"/>
</dbReference>
<dbReference type="RefSeq" id="WP_117391620.1">
    <property type="nucleotide sequence ID" value="NZ_QWDC01000002.1"/>
</dbReference>
<dbReference type="EMBL" id="QWDC01000002">
    <property type="protein sequence ID" value="RFZ91907.1"/>
    <property type="molecule type" value="Genomic_DNA"/>
</dbReference>
<dbReference type="OrthoDB" id="800014at2"/>
<reference evidence="1 2" key="1">
    <citation type="submission" date="2018-08" db="EMBL/GenBank/DDBJ databases">
        <title>Mucilaginibacter sp. MYSH2.</title>
        <authorList>
            <person name="Seo T."/>
        </authorList>
    </citation>
    <scope>NUCLEOTIDE SEQUENCE [LARGE SCALE GENOMIC DNA]</scope>
    <source>
        <strain evidence="1 2">MYSH2</strain>
    </source>
</reference>